<sequence length="22" mass="2357">GKGKQQRRSAAPFLIAFPSLIA</sequence>
<proteinExistence type="predicted"/>
<dbReference type="EMBL" id="KB743456">
    <property type="protein sequence ID" value="EOA98621.1"/>
    <property type="molecule type" value="Genomic_DNA"/>
</dbReference>
<name>R0JN88_ANAPL</name>
<protein>
    <submittedName>
        <fullName evidence="1">Uncharacterized protein</fullName>
    </submittedName>
</protein>
<reference evidence="2" key="1">
    <citation type="journal article" date="2013" name="Nat. Genet.">
        <title>The duck genome and transcriptome provide insight into an avian influenza virus reservoir species.</title>
        <authorList>
            <person name="Huang Y."/>
            <person name="Li Y."/>
            <person name="Burt D.W."/>
            <person name="Chen H."/>
            <person name="Zhang Y."/>
            <person name="Qian W."/>
            <person name="Kim H."/>
            <person name="Gan S."/>
            <person name="Zhao Y."/>
            <person name="Li J."/>
            <person name="Yi K."/>
            <person name="Feng H."/>
            <person name="Zhu P."/>
            <person name="Li B."/>
            <person name="Liu Q."/>
            <person name="Fairley S."/>
            <person name="Magor K.E."/>
            <person name="Du Z."/>
            <person name="Hu X."/>
            <person name="Goodman L."/>
            <person name="Tafer H."/>
            <person name="Vignal A."/>
            <person name="Lee T."/>
            <person name="Kim K.W."/>
            <person name="Sheng Z."/>
            <person name="An Y."/>
            <person name="Searle S."/>
            <person name="Herrero J."/>
            <person name="Groenen M.A."/>
            <person name="Crooijmans R.P."/>
            <person name="Faraut T."/>
            <person name="Cai Q."/>
            <person name="Webster R.G."/>
            <person name="Aldridge J.R."/>
            <person name="Warren W.C."/>
            <person name="Bartschat S."/>
            <person name="Kehr S."/>
            <person name="Marz M."/>
            <person name="Stadler P.F."/>
            <person name="Smith J."/>
            <person name="Kraus R.H."/>
            <person name="Zhao Y."/>
            <person name="Ren L."/>
            <person name="Fei J."/>
            <person name="Morisson M."/>
            <person name="Kaiser P."/>
            <person name="Griffin D.K."/>
            <person name="Rao M."/>
            <person name="Pitel F."/>
            <person name="Wang J."/>
            <person name="Li N."/>
        </authorList>
    </citation>
    <scope>NUCLEOTIDE SEQUENCE [LARGE SCALE GENOMIC DNA]</scope>
</reference>
<dbReference type="AlphaFoldDB" id="R0JN88"/>
<feature type="non-terminal residue" evidence="1">
    <location>
        <position position="22"/>
    </location>
</feature>
<keyword evidence="2" id="KW-1185">Reference proteome</keyword>
<feature type="non-terminal residue" evidence="1">
    <location>
        <position position="1"/>
    </location>
</feature>
<evidence type="ECO:0000313" key="2">
    <source>
        <dbReference type="Proteomes" id="UP000296049"/>
    </source>
</evidence>
<organism evidence="1 2">
    <name type="scientific">Anas platyrhynchos</name>
    <name type="common">Mallard</name>
    <name type="synonym">Anas boschas</name>
    <dbReference type="NCBI Taxonomy" id="8839"/>
    <lineage>
        <taxon>Eukaryota</taxon>
        <taxon>Metazoa</taxon>
        <taxon>Chordata</taxon>
        <taxon>Craniata</taxon>
        <taxon>Vertebrata</taxon>
        <taxon>Euteleostomi</taxon>
        <taxon>Archelosauria</taxon>
        <taxon>Archosauria</taxon>
        <taxon>Dinosauria</taxon>
        <taxon>Saurischia</taxon>
        <taxon>Theropoda</taxon>
        <taxon>Coelurosauria</taxon>
        <taxon>Aves</taxon>
        <taxon>Neognathae</taxon>
        <taxon>Galloanserae</taxon>
        <taxon>Anseriformes</taxon>
        <taxon>Anatidae</taxon>
        <taxon>Anatinae</taxon>
        <taxon>Anas</taxon>
    </lineage>
</organism>
<gene>
    <name evidence="1" type="ORF">Anapl_09492</name>
</gene>
<dbReference type="Proteomes" id="UP000296049">
    <property type="component" value="Unassembled WGS sequence"/>
</dbReference>
<accession>R0JN88</accession>
<evidence type="ECO:0000313" key="1">
    <source>
        <dbReference type="EMBL" id="EOA98621.1"/>
    </source>
</evidence>